<reference evidence="2" key="2">
    <citation type="submission" date="2021-04" db="EMBL/GenBank/DDBJ databases">
        <authorList>
            <person name="Gilroy R."/>
        </authorList>
    </citation>
    <scope>NUCLEOTIDE SEQUENCE</scope>
    <source>
        <strain evidence="2">1719</strain>
    </source>
</reference>
<evidence type="ECO:0000313" key="3">
    <source>
        <dbReference type="Proteomes" id="UP000824156"/>
    </source>
</evidence>
<comment type="caution">
    <text evidence="2">The sequence shown here is derived from an EMBL/GenBank/DDBJ whole genome shotgun (WGS) entry which is preliminary data.</text>
</comment>
<reference evidence="2" key="1">
    <citation type="journal article" date="2021" name="PeerJ">
        <title>Extensive microbial diversity within the chicken gut microbiome revealed by metagenomics and culture.</title>
        <authorList>
            <person name="Gilroy R."/>
            <person name="Ravi A."/>
            <person name="Getino M."/>
            <person name="Pursley I."/>
            <person name="Horton D.L."/>
            <person name="Alikhan N.F."/>
            <person name="Baker D."/>
            <person name="Gharbi K."/>
            <person name="Hall N."/>
            <person name="Watson M."/>
            <person name="Adriaenssens E.M."/>
            <person name="Foster-Nyarko E."/>
            <person name="Jarju S."/>
            <person name="Secka A."/>
            <person name="Antonio M."/>
            <person name="Oren A."/>
            <person name="Chaudhuri R.R."/>
            <person name="La Ragione R."/>
            <person name="Hildebrand F."/>
            <person name="Pallen M.J."/>
        </authorList>
    </citation>
    <scope>NUCLEOTIDE SEQUENCE</scope>
    <source>
        <strain evidence="2">1719</strain>
    </source>
</reference>
<dbReference type="Proteomes" id="UP000824156">
    <property type="component" value="Unassembled WGS sequence"/>
</dbReference>
<keyword evidence="1" id="KW-0472">Membrane</keyword>
<evidence type="ECO:0008006" key="4">
    <source>
        <dbReference type="Google" id="ProtNLM"/>
    </source>
</evidence>
<sequence>MAKDKNSIDEVVKMLQEMEPLPYREGAWENFRDNHLTPEPNAAKSLAYAKWAAIAASALLFATAGYFWMRTPNLEGELVLSPQQEMGEVFNDRPTAKSELEERNTTTNEITRAPEALDNSLSSESEGILGEVPIEQSPLYVGKTNIDPLIQDELKMAEYRVERKELGELRVDRTISPAEWNEKDDNSPTVDPAEYWASQQIHEGGYEEPLNQSSAKQFRLSDKMAFGLVVAPSATQKAMHFGGGISLSYKLSNRLNIRTGLSFQQFEVGRLTDPKNSEVQTAVRQSSSLSQVQHDLNQESGTVASAGSSRVTIPNINALSGNTKTLDIPVELQFNVGKEFYLAGGVSYALILNQDRYAHYIDNVHSEPFSYGSEAPSSKKELEQSVKAVAKKVKTQENSVDENGFGGFVNFSAGKQINLPGSKFKLSIEPYIKLPVGNFRKSEMDYTNKGIRIITSF</sequence>
<organism evidence="2 3">
    <name type="scientific">Candidatus Sphingobacterium stercoripullorum</name>
    <dbReference type="NCBI Taxonomy" id="2838759"/>
    <lineage>
        <taxon>Bacteria</taxon>
        <taxon>Pseudomonadati</taxon>
        <taxon>Bacteroidota</taxon>
        <taxon>Sphingobacteriia</taxon>
        <taxon>Sphingobacteriales</taxon>
        <taxon>Sphingobacteriaceae</taxon>
        <taxon>Sphingobacterium</taxon>
    </lineage>
</organism>
<evidence type="ECO:0000256" key="1">
    <source>
        <dbReference type="SAM" id="Phobius"/>
    </source>
</evidence>
<keyword evidence="1" id="KW-0812">Transmembrane</keyword>
<name>A0A9D2AYQ9_9SPHI</name>
<dbReference type="AlphaFoldDB" id="A0A9D2AYQ9"/>
<evidence type="ECO:0000313" key="2">
    <source>
        <dbReference type="EMBL" id="HIX55162.1"/>
    </source>
</evidence>
<proteinExistence type="predicted"/>
<protein>
    <recommendedName>
        <fullName evidence="4">Outer membrane protein beta-barrel domain-containing protein</fullName>
    </recommendedName>
</protein>
<gene>
    <name evidence="2" type="ORF">H9853_09050</name>
</gene>
<keyword evidence="1" id="KW-1133">Transmembrane helix</keyword>
<feature type="transmembrane region" description="Helical" evidence="1">
    <location>
        <begin position="51"/>
        <end position="69"/>
    </location>
</feature>
<accession>A0A9D2AYQ9</accession>
<dbReference type="EMBL" id="DXEZ01000248">
    <property type="protein sequence ID" value="HIX55162.1"/>
    <property type="molecule type" value="Genomic_DNA"/>
</dbReference>